<reference evidence="1 2" key="2">
    <citation type="journal article" date="2022" name="Mol. Biol. Evol.">
        <title>Comparative Genomics Reveals Insights into the Divergent Evolution of Astigmatic Mites and Household Pest Adaptations.</title>
        <authorList>
            <person name="Xiong Q."/>
            <person name="Wan A.T."/>
            <person name="Liu X."/>
            <person name="Fung C.S."/>
            <person name="Xiao X."/>
            <person name="Malainual N."/>
            <person name="Hou J."/>
            <person name="Wang L."/>
            <person name="Wang M."/>
            <person name="Yang K.Y."/>
            <person name="Cui Y."/>
            <person name="Leung E.L."/>
            <person name="Nong W."/>
            <person name="Shin S.K."/>
            <person name="Au S.W."/>
            <person name="Jeong K.Y."/>
            <person name="Chew F.T."/>
            <person name="Hui J.H."/>
            <person name="Leung T.F."/>
            <person name="Tungtrongchitr A."/>
            <person name="Zhong N."/>
            <person name="Liu Z."/>
            <person name="Tsui S.K."/>
        </authorList>
    </citation>
    <scope>NUCLEOTIDE SEQUENCE [LARGE SCALE GENOMIC DNA]</scope>
    <source>
        <strain evidence="1">Derp</strain>
    </source>
</reference>
<gene>
    <name evidence="1" type="ORF">DERP_001626</name>
</gene>
<reference evidence="1 2" key="1">
    <citation type="journal article" date="2018" name="J. Allergy Clin. Immunol.">
        <title>High-quality assembly of Dermatophagoides pteronyssinus genome and transcriptome reveals a wide range of novel allergens.</title>
        <authorList>
            <person name="Liu X.Y."/>
            <person name="Yang K.Y."/>
            <person name="Wang M.Q."/>
            <person name="Kwok J.S."/>
            <person name="Zeng X."/>
            <person name="Yang Z."/>
            <person name="Xiao X.J."/>
            <person name="Lau C.P."/>
            <person name="Li Y."/>
            <person name="Huang Z.M."/>
            <person name="Ba J.G."/>
            <person name="Yim A.K."/>
            <person name="Ouyang C.Y."/>
            <person name="Ngai S.M."/>
            <person name="Chan T.F."/>
            <person name="Leung E.L."/>
            <person name="Liu L."/>
            <person name="Liu Z.G."/>
            <person name="Tsui S.K."/>
        </authorList>
    </citation>
    <scope>NUCLEOTIDE SEQUENCE [LARGE SCALE GENOMIC DNA]</scope>
    <source>
        <strain evidence="1">Derp</strain>
    </source>
</reference>
<organism evidence="1 2">
    <name type="scientific">Dermatophagoides pteronyssinus</name>
    <name type="common">European house dust mite</name>
    <dbReference type="NCBI Taxonomy" id="6956"/>
    <lineage>
        <taxon>Eukaryota</taxon>
        <taxon>Metazoa</taxon>
        <taxon>Ecdysozoa</taxon>
        <taxon>Arthropoda</taxon>
        <taxon>Chelicerata</taxon>
        <taxon>Arachnida</taxon>
        <taxon>Acari</taxon>
        <taxon>Acariformes</taxon>
        <taxon>Sarcoptiformes</taxon>
        <taxon>Astigmata</taxon>
        <taxon>Psoroptidia</taxon>
        <taxon>Analgoidea</taxon>
        <taxon>Pyroglyphidae</taxon>
        <taxon>Dermatophagoidinae</taxon>
        <taxon>Dermatophagoides</taxon>
    </lineage>
</organism>
<accession>A0ABQ8JB19</accession>
<keyword evidence="2" id="KW-1185">Reference proteome</keyword>
<name>A0ABQ8JB19_DERPT</name>
<sequence length="103" mass="11449">MSGSAVGLTNIFDFLGGFGGATKSDSFYDNKDLLIIFKSAFSMRIPSVKDEESGFVIFSNSGWFDVEVIMISLTCMLGYKVSLFPNDDDVIQQKQKINQILMK</sequence>
<evidence type="ECO:0000313" key="1">
    <source>
        <dbReference type="EMBL" id="KAH9419795.1"/>
    </source>
</evidence>
<dbReference type="EMBL" id="NJHN03000054">
    <property type="protein sequence ID" value="KAH9419795.1"/>
    <property type="molecule type" value="Genomic_DNA"/>
</dbReference>
<protein>
    <submittedName>
        <fullName evidence="1">Uncharacterized protein</fullName>
    </submittedName>
</protein>
<comment type="caution">
    <text evidence="1">The sequence shown here is derived from an EMBL/GenBank/DDBJ whole genome shotgun (WGS) entry which is preliminary data.</text>
</comment>
<proteinExistence type="predicted"/>
<evidence type="ECO:0000313" key="2">
    <source>
        <dbReference type="Proteomes" id="UP000887458"/>
    </source>
</evidence>
<dbReference type="Proteomes" id="UP000887458">
    <property type="component" value="Unassembled WGS sequence"/>
</dbReference>